<dbReference type="SUPFAM" id="SSF51556">
    <property type="entry name" value="Metallo-dependent hydrolases"/>
    <property type="match status" value="1"/>
</dbReference>
<organism evidence="2 3">
    <name type="scientific">Henriciella barbarensis</name>
    <dbReference type="NCBI Taxonomy" id="86342"/>
    <lineage>
        <taxon>Bacteria</taxon>
        <taxon>Pseudomonadati</taxon>
        <taxon>Pseudomonadota</taxon>
        <taxon>Alphaproteobacteria</taxon>
        <taxon>Hyphomonadales</taxon>
        <taxon>Hyphomonadaceae</taxon>
        <taxon>Henriciella</taxon>
    </lineage>
</organism>
<evidence type="ECO:0000259" key="1">
    <source>
        <dbReference type="Pfam" id="PF01979"/>
    </source>
</evidence>
<accession>A0A399QQI9</accession>
<dbReference type="SUPFAM" id="SSF51338">
    <property type="entry name" value="Composite domain of metallo-dependent hydrolases"/>
    <property type="match status" value="1"/>
</dbReference>
<protein>
    <recommendedName>
        <fullName evidence="1">Amidohydrolase-related domain-containing protein</fullName>
    </recommendedName>
</protein>
<gene>
    <name evidence="2" type="ORF">D1224_15095</name>
</gene>
<proteinExistence type="predicted"/>
<name>A0A399QQI9_9PROT</name>
<keyword evidence="3" id="KW-1185">Reference proteome</keyword>
<dbReference type="Gene3D" id="2.30.40.10">
    <property type="entry name" value="Urease, subunit C, domain 1"/>
    <property type="match status" value="1"/>
</dbReference>
<dbReference type="InterPro" id="IPR011059">
    <property type="entry name" value="Metal-dep_hydrolase_composite"/>
</dbReference>
<dbReference type="PANTHER" id="PTHR43135">
    <property type="entry name" value="ALPHA-D-RIBOSE 1-METHYLPHOSPHONATE 5-TRIPHOSPHATE DIPHOSPHATASE"/>
    <property type="match status" value="1"/>
</dbReference>
<dbReference type="InterPro" id="IPR051781">
    <property type="entry name" value="Metallo-dep_Hydrolase"/>
</dbReference>
<reference evidence="2 3" key="1">
    <citation type="submission" date="2018-08" db="EMBL/GenBank/DDBJ databases">
        <title>Henriciella mobilis sp. nov., isolated from seawater.</title>
        <authorList>
            <person name="Cheng H."/>
            <person name="Wu Y.-H."/>
            <person name="Xu X.-W."/>
            <person name="Guo L.-L."/>
        </authorList>
    </citation>
    <scope>NUCLEOTIDE SEQUENCE [LARGE SCALE GENOMIC DNA]</scope>
    <source>
        <strain evidence="2 3">CCUG66934</strain>
    </source>
</reference>
<dbReference type="GO" id="GO:0016810">
    <property type="term" value="F:hydrolase activity, acting on carbon-nitrogen (but not peptide) bonds"/>
    <property type="evidence" value="ECO:0007669"/>
    <property type="project" value="InterPro"/>
</dbReference>
<comment type="caution">
    <text evidence="2">The sequence shown here is derived from an EMBL/GenBank/DDBJ whole genome shotgun (WGS) entry which is preliminary data.</text>
</comment>
<feature type="domain" description="Amidohydrolase-related" evidence="1">
    <location>
        <begin position="118"/>
        <end position="470"/>
    </location>
</feature>
<dbReference type="InterPro" id="IPR006680">
    <property type="entry name" value="Amidohydro-rel"/>
</dbReference>
<sequence>MAAAVVVHVSSMVRRRTSIRTLKTRFRSRVTPNRGRAPGLALAMLLLSACAGSPVAEQEPGDTGALLLTNARLIDLSGEAPRIEEPAFLLVRGGEIAAIGDATSNFTADEIIDLEGRTVTPGLVDMHVHVWDEAELNAYLSYGVTTVRNLSGMPFHLKLQDEIARGERLGPRLLTSGPILNSAGANQQPNHQLVETADEARAAVAWQADAGFTRLKVYSNLSRDAYEAALDEARLLGMAVTGHSPEGVRGPGVPESEPFDIAFGEIIDDGFETLEHVETMVWHGLRGRKDEAAARTLARRLAEAGVAVTPTRVAHHNLLRMAETGGAAADRDGMNLLNPFVQALEADVKTYWAAADARPIAEEDALQARMTKILAEEGVMLVAGSDAGIFINAPGQSLGDELRLLVVAGLTPYQALQAATWNAAVVLGESDDNGCIEAGCAADLAVYSCDPLADIDCAASVSGVVRAGEWLGPERLQGLRRAAAQHDVERTQANLFEGLEAQGTPIPNF</sequence>
<evidence type="ECO:0000313" key="3">
    <source>
        <dbReference type="Proteomes" id="UP000265431"/>
    </source>
</evidence>
<dbReference type="PANTHER" id="PTHR43135:SF3">
    <property type="entry name" value="ALPHA-D-RIBOSE 1-METHYLPHOSPHONATE 5-TRIPHOSPHATE DIPHOSPHATASE"/>
    <property type="match status" value="1"/>
</dbReference>
<dbReference type="InterPro" id="IPR032466">
    <property type="entry name" value="Metal_Hydrolase"/>
</dbReference>
<dbReference type="Gene3D" id="1.20.58.520">
    <property type="entry name" value="Amidohydrolase"/>
    <property type="match status" value="1"/>
</dbReference>
<dbReference type="AlphaFoldDB" id="A0A399QQI9"/>
<dbReference type="OrthoDB" id="9765769at2"/>
<evidence type="ECO:0000313" key="2">
    <source>
        <dbReference type="EMBL" id="RIJ20445.1"/>
    </source>
</evidence>
<dbReference type="Pfam" id="PF01979">
    <property type="entry name" value="Amidohydro_1"/>
    <property type="match status" value="1"/>
</dbReference>
<dbReference type="Proteomes" id="UP000265431">
    <property type="component" value="Unassembled WGS sequence"/>
</dbReference>
<dbReference type="EMBL" id="QWGB01000014">
    <property type="protein sequence ID" value="RIJ20445.1"/>
    <property type="molecule type" value="Genomic_DNA"/>
</dbReference>
<dbReference type="Gene3D" id="3.40.50.10910">
    <property type="entry name" value="Amidohydrolase"/>
    <property type="match status" value="1"/>
</dbReference>
<dbReference type="Gene3D" id="3.30.110.90">
    <property type="entry name" value="Amidohydrolase"/>
    <property type="match status" value="1"/>
</dbReference>